<dbReference type="Proteomes" id="UP000663891">
    <property type="component" value="Unassembled WGS sequence"/>
</dbReference>
<feature type="region of interest" description="Disordered" evidence="1">
    <location>
        <begin position="173"/>
        <end position="192"/>
    </location>
</feature>
<protein>
    <submittedName>
        <fullName evidence="2">Uncharacterized protein</fullName>
    </submittedName>
</protein>
<reference evidence="2" key="1">
    <citation type="submission" date="2021-02" db="EMBL/GenBank/DDBJ databases">
        <authorList>
            <person name="Nowell W R."/>
        </authorList>
    </citation>
    <scope>NUCLEOTIDE SEQUENCE</scope>
</reference>
<comment type="caution">
    <text evidence="2">The sequence shown here is derived from an EMBL/GenBank/DDBJ whole genome shotgun (WGS) entry which is preliminary data.</text>
</comment>
<dbReference type="Proteomes" id="UP000663881">
    <property type="component" value="Unassembled WGS sequence"/>
</dbReference>
<proteinExistence type="predicted"/>
<accession>A0A814PXP2</accession>
<evidence type="ECO:0000256" key="1">
    <source>
        <dbReference type="SAM" id="MobiDB-lite"/>
    </source>
</evidence>
<evidence type="ECO:0000313" key="4">
    <source>
        <dbReference type="Proteomes" id="UP000663891"/>
    </source>
</evidence>
<name>A0A814PXP2_9BILA</name>
<organism evidence="2 4">
    <name type="scientific">Adineta steineri</name>
    <dbReference type="NCBI Taxonomy" id="433720"/>
    <lineage>
        <taxon>Eukaryota</taxon>
        <taxon>Metazoa</taxon>
        <taxon>Spiralia</taxon>
        <taxon>Gnathifera</taxon>
        <taxon>Rotifera</taxon>
        <taxon>Eurotatoria</taxon>
        <taxon>Bdelloidea</taxon>
        <taxon>Adinetida</taxon>
        <taxon>Adinetidae</taxon>
        <taxon>Adineta</taxon>
    </lineage>
</organism>
<evidence type="ECO:0000313" key="3">
    <source>
        <dbReference type="EMBL" id="CAF3994758.1"/>
    </source>
</evidence>
<dbReference type="AlphaFoldDB" id="A0A814PXP2"/>
<dbReference type="EMBL" id="CAJOAY010002996">
    <property type="protein sequence ID" value="CAF3994758.1"/>
    <property type="molecule type" value="Genomic_DNA"/>
</dbReference>
<gene>
    <name evidence="3" type="ORF">OKA104_LOCUS29426</name>
    <name evidence="2" type="ORF">VCS650_LOCUS20722</name>
</gene>
<feature type="compositionally biased region" description="Low complexity" evidence="1">
    <location>
        <begin position="181"/>
        <end position="192"/>
    </location>
</feature>
<dbReference type="EMBL" id="CAJNON010000217">
    <property type="protein sequence ID" value="CAF1112445.1"/>
    <property type="molecule type" value="Genomic_DNA"/>
</dbReference>
<evidence type="ECO:0000313" key="2">
    <source>
        <dbReference type="EMBL" id="CAF1112445.1"/>
    </source>
</evidence>
<sequence length="192" mass="21905">MYIFVISTVRNINDESADNHRRHRQQLHLDDLSTQKPNHYNKQSSTKTIWRPLSTNRLAESIDPISQESIIYKSQQQTNDHRQSESYQQRINMNDYKQRYQTINTASVPSLMKPKTTNEEVSIKKPNETSVLTPTTKVLAKEIGKSDDSGNGILDEKVAIKNDNGTNVVQTENELTKINKKTTTTPSSTNSK</sequence>